<proteinExistence type="predicted"/>
<feature type="domain" description="Thiolase N-terminal" evidence="9">
    <location>
        <begin position="6"/>
        <end position="230"/>
    </location>
</feature>
<accession>A0ABV7NQT7</accession>
<dbReference type="InterPro" id="IPR016039">
    <property type="entry name" value="Thiolase-like"/>
</dbReference>
<dbReference type="RefSeq" id="WP_378237495.1">
    <property type="nucleotide sequence ID" value="NZ_JBHRWK010000009.1"/>
</dbReference>
<dbReference type="Pfam" id="PF22691">
    <property type="entry name" value="Thiolase_C_1"/>
    <property type="match status" value="1"/>
</dbReference>
<keyword evidence="4" id="KW-0808">Transferase</keyword>
<dbReference type="PIRSF" id="PIRSF000429">
    <property type="entry name" value="Ac-CoA_Ac_transf"/>
    <property type="match status" value="1"/>
</dbReference>
<dbReference type="PANTHER" id="PTHR42870:SF1">
    <property type="entry name" value="NON-SPECIFIC LIPID-TRANSFER PROTEIN-LIKE 2"/>
    <property type="match status" value="1"/>
</dbReference>
<keyword evidence="5" id="KW-0445">Lipid transport</keyword>
<comment type="subcellular location">
    <subcellularLocation>
        <location evidence="1">Peroxisome</location>
    </subcellularLocation>
</comment>
<dbReference type="NCBIfam" id="NF006102">
    <property type="entry name" value="PRK08256.1"/>
    <property type="match status" value="1"/>
</dbReference>
<keyword evidence="12" id="KW-1185">Reference proteome</keyword>
<dbReference type="InterPro" id="IPR055140">
    <property type="entry name" value="Thiolase_C_2"/>
</dbReference>
<dbReference type="Proteomes" id="UP001595645">
    <property type="component" value="Unassembled WGS sequence"/>
</dbReference>
<comment type="caution">
    <text evidence="11">The sequence shown here is derived from an EMBL/GenBank/DDBJ whole genome shotgun (WGS) entry which is preliminary data.</text>
</comment>
<evidence type="ECO:0000256" key="6">
    <source>
        <dbReference type="ARBA" id="ARBA00023121"/>
    </source>
</evidence>
<dbReference type="InterPro" id="IPR002155">
    <property type="entry name" value="Thiolase"/>
</dbReference>
<keyword evidence="7" id="KW-0576">Peroxisome</keyword>
<dbReference type="InterPro" id="IPR020613">
    <property type="entry name" value="Thiolase_CS"/>
</dbReference>
<reference evidence="12" key="1">
    <citation type="journal article" date="2019" name="Int. J. Syst. Evol. Microbiol.">
        <title>The Global Catalogue of Microorganisms (GCM) 10K type strain sequencing project: providing services to taxonomists for standard genome sequencing and annotation.</title>
        <authorList>
            <consortium name="The Broad Institute Genomics Platform"/>
            <consortium name="The Broad Institute Genome Sequencing Center for Infectious Disease"/>
            <person name="Wu L."/>
            <person name="Ma J."/>
        </authorList>
    </citation>
    <scope>NUCLEOTIDE SEQUENCE [LARGE SCALE GENOMIC DNA]</scope>
    <source>
        <strain evidence="12">CGMCC 4.7676</strain>
    </source>
</reference>
<gene>
    <name evidence="11" type="ORF">ACFOSH_05100</name>
</gene>
<keyword evidence="6" id="KW-0446">Lipid-binding</keyword>
<evidence type="ECO:0000259" key="9">
    <source>
        <dbReference type="Pfam" id="PF00108"/>
    </source>
</evidence>
<evidence type="ECO:0000256" key="5">
    <source>
        <dbReference type="ARBA" id="ARBA00023055"/>
    </source>
</evidence>
<evidence type="ECO:0000256" key="7">
    <source>
        <dbReference type="ARBA" id="ARBA00023140"/>
    </source>
</evidence>
<organism evidence="11 12">
    <name type="scientific">Amycolatopsis speibonae</name>
    <dbReference type="NCBI Taxonomy" id="1450224"/>
    <lineage>
        <taxon>Bacteria</taxon>
        <taxon>Bacillati</taxon>
        <taxon>Actinomycetota</taxon>
        <taxon>Actinomycetes</taxon>
        <taxon>Pseudonocardiales</taxon>
        <taxon>Pseudonocardiaceae</taxon>
        <taxon>Amycolatopsis</taxon>
    </lineage>
</organism>
<dbReference type="PROSITE" id="PS00098">
    <property type="entry name" value="THIOLASE_1"/>
    <property type="match status" value="1"/>
</dbReference>
<evidence type="ECO:0000259" key="10">
    <source>
        <dbReference type="Pfam" id="PF22691"/>
    </source>
</evidence>
<dbReference type="CDD" id="cd00829">
    <property type="entry name" value="SCP-x_thiolase"/>
    <property type="match status" value="1"/>
</dbReference>
<dbReference type="Pfam" id="PF00108">
    <property type="entry name" value="Thiolase_N"/>
    <property type="match status" value="1"/>
</dbReference>
<evidence type="ECO:0000256" key="4">
    <source>
        <dbReference type="ARBA" id="ARBA00022679"/>
    </source>
</evidence>
<keyword evidence="3" id="KW-0813">Transport</keyword>
<evidence type="ECO:0000256" key="2">
    <source>
        <dbReference type="ARBA" id="ARBA00012352"/>
    </source>
</evidence>
<feature type="domain" description="Thiolase C-terminal" evidence="10">
    <location>
        <begin position="270"/>
        <end position="387"/>
    </location>
</feature>
<evidence type="ECO:0000256" key="8">
    <source>
        <dbReference type="ARBA" id="ARBA00032316"/>
    </source>
</evidence>
<dbReference type="PROSITE" id="PS00737">
    <property type="entry name" value="THIOLASE_2"/>
    <property type="match status" value="1"/>
</dbReference>
<name>A0ABV7NQT7_9PSEU</name>
<protein>
    <recommendedName>
        <fullName evidence="2">propanoyl-CoA C-acyltransferase</fullName>
        <ecNumber evidence="2">2.3.1.176</ecNumber>
    </recommendedName>
    <alternativeName>
        <fullName evidence="8">Propanoyl-CoA C-acyltransferase</fullName>
    </alternativeName>
</protein>
<sequence>MVANKVYVVGVGMTKFEKPGRREDWDYPQMAKESGTKALSDAGISFDEVKQAYVGYVYGESTSGQRAVYELGMTGIPVVNVNNNCSTGSTALYLAAEAIRGGRADCALALGFEKMQPGSLGSTYDDREQPMGRHLQALAEISEVLFPPAPWMFGAAGREHMKTYGTTAEHFAKIGEKNHRHSVNNPYAQFQESYSLQDILDSRMIYDPLTKLQCSPTSDGSGAAILASESFVDSHGLAGQAVEIVGQAMTTDFASTFDGTAKNIIGHDMNVQASRQVYDQAGLGPEDFQVIELHDCFSANELLLYEALGLCAEGEAGKLVDSGATTYGGQWVVNPSGGLISKGHPLGATGLAQCAELTWQLRGTADKRQVDGVEAALQHNIGLGGAAVVTAYQRAER</sequence>
<dbReference type="EC" id="2.3.1.176" evidence="2"/>
<dbReference type="EMBL" id="JBHRWK010000009">
    <property type="protein sequence ID" value="MFC3448806.1"/>
    <property type="molecule type" value="Genomic_DNA"/>
</dbReference>
<evidence type="ECO:0000313" key="11">
    <source>
        <dbReference type="EMBL" id="MFC3448806.1"/>
    </source>
</evidence>
<dbReference type="InterPro" id="IPR020616">
    <property type="entry name" value="Thiolase_N"/>
</dbReference>
<dbReference type="SUPFAM" id="SSF53901">
    <property type="entry name" value="Thiolase-like"/>
    <property type="match status" value="2"/>
</dbReference>
<dbReference type="PANTHER" id="PTHR42870">
    <property type="entry name" value="ACETYL-COA C-ACETYLTRANSFERASE"/>
    <property type="match status" value="1"/>
</dbReference>
<evidence type="ECO:0000256" key="1">
    <source>
        <dbReference type="ARBA" id="ARBA00004275"/>
    </source>
</evidence>
<evidence type="ECO:0000313" key="12">
    <source>
        <dbReference type="Proteomes" id="UP001595645"/>
    </source>
</evidence>
<dbReference type="InterPro" id="IPR020615">
    <property type="entry name" value="Thiolase_acyl_enz_int_AS"/>
</dbReference>
<evidence type="ECO:0000256" key="3">
    <source>
        <dbReference type="ARBA" id="ARBA00022448"/>
    </source>
</evidence>
<dbReference type="Gene3D" id="3.40.47.10">
    <property type="match status" value="1"/>
</dbReference>